<sequence>MRRHSSVVFGYGSLWLFVCLQVTANINPAQRVEWRRSFEGSSGDGIIASCADVNICTSNDASRYNVSRRVGTTSSLFILNINTTIPMSSAESMLESVSASYEGKVYFSATCKLQRNVTYLEGTYSYWAIISPGSVRHTVQFEGPSTVVAPSVPTLEGCSSGYTPATQDVICTCKVNNLGWPRGHVTWLDQRGGVVRTGQNNSVQLLSRDIPECSENTNITYTCEVRSTDNFRRTIDYTPTLAFGPQYVKVTGPTAFLVDGKQPMTLTCTAVKVNPRPVFTWQGQPDDAQTSAVSQAEDPLSYRESISFVPTMGHDGRIISCFAKNSGFNGTSVPSATFTISLIRPGADNPESAELSSSDTTVFFAAVGIKKRVLANRKIRNHLMFNPGSLKRKQQGENSLPTPATIDPACGSLNTITLHLMTYTPVNQERSINRAIGDPGSLTLENTWIWIPKGVMPSSCLLKSSSSETVQRLLRAKVTYEQGDLAHSDIKSACAKRLAPAHTSSIASWHSGKGKYDVSPKAAHTDRRGVSDSCFNNSRSKGLT</sequence>
<feature type="compositionally biased region" description="Polar residues" evidence="1">
    <location>
        <begin position="533"/>
        <end position="544"/>
    </location>
</feature>
<dbReference type="PROSITE" id="PS50835">
    <property type="entry name" value="IG_LIKE"/>
    <property type="match status" value="2"/>
</dbReference>
<feature type="chain" id="PRO_5044868902" description="Ig-like domain-containing protein" evidence="2">
    <location>
        <begin position="25"/>
        <end position="544"/>
    </location>
</feature>
<feature type="compositionally biased region" description="Basic and acidic residues" evidence="1">
    <location>
        <begin position="514"/>
        <end position="530"/>
    </location>
</feature>
<protein>
    <recommendedName>
        <fullName evidence="3">Ig-like domain-containing protein</fullName>
    </recommendedName>
</protein>
<dbReference type="AlphaFoldDB" id="A0ABD0LTX1"/>
<dbReference type="SUPFAM" id="SSF48726">
    <property type="entry name" value="Immunoglobulin"/>
    <property type="match status" value="1"/>
</dbReference>
<dbReference type="EMBL" id="JACVVK020000023">
    <property type="protein sequence ID" value="KAK7502946.1"/>
    <property type="molecule type" value="Genomic_DNA"/>
</dbReference>
<feature type="region of interest" description="Disordered" evidence="1">
    <location>
        <begin position="509"/>
        <end position="544"/>
    </location>
</feature>
<keyword evidence="5" id="KW-1185">Reference proteome</keyword>
<feature type="non-terminal residue" evidence="4">
    <location>
        <position position="544"/>
    </location>
</feature>
<dbReference type="Proteomes" id="UP001519460">
    <property type="component" value="Unassembled WGS sequence"/>
</dbReference>
<dbReference type="InterPro" id="IPR013783">
    <property type="entry name" value="Ig-like_fold"/>
</dbReference>
<comment type="caution">
    <text evidence="4">The sequence shown here is derived from an EMBL/GenBank/DDBJ whole genome shotgun (WGS) entry which is preliminary data.</text>
</comment>
<dbReference type="InterPro" id="IPR007110">
    <property type="entry name" value="Ig-like_dom"/>
</dbReference>
<evidence type="ECO:0000313" key="4">
    <source>
        <dbReference type="EMBL" id="KAK7502946.1"/>
    </source>
</evidence>
<gene>
    <name evidence="4" type="ORF">BaRGS_00005895</name>
</gene>
<evidence type="ECO:0000256" key="2">
    <source>
        <dbReference type="SAM" id="SignalP"/>
    </source>
</evidence>
<feature type="domain" description="Ig-like" evidence="3">
    <location>
        <begin position="245"/>
        <end position="341"/>
    </location>
</feature>
<name>A0ABD0LTX1_9CAEN</name>
<keyword evidence="2" id="KW-0732">Signal</keyword>
<evidence type="ECO:0000313" key="5">
    <source>
        <dbReference type="Proteomes" id="UP001519460"/>
    </source>
</evidence>
<feature type="domain" description="Ig-like" evidence="3">
    <location>
        <begin position="150"/>
        <end position="236"/>
    </location>
</feature>
<dbReference type="InterPro" id="IPR036179">
    <property type="entry name" value="Ig-like_dom_sf"/>
</dbReference>
<dbReference type="Gene3D" id="2.60.40.10">
    <property type="entry name" value="Immunoglobulins"/>
    <property type="match status" value="1"/>
</dbReference>
<organism evidence="4 5">
    <name type="scientific">Batillaria attramentaria</name>
    <dbReference type="NCBI Taxonomy" id="370345"/>
    <lineage>
        <taxon>Eukaryota</taxon>
        <taxon>Metazoa</taxon>
        <taxon>Spiralia</taxon>
        <taxon>Lophotrochozoa</taxon>
        <taxon>Mollusca</taxon>
        <taxon>Gastropoda</taxon>
        <taxon>Caenogastropoda</taxon>
        <taxon>Sorbeoconcha</taxon>
        <taxon>Cerithioidea</taxon>
        <taxon>Batillariidae</taxon>
        <taxon>Batillaria</taxon>
    </lineage>
</organism>
<evidence type="ECO:0000256" key="1">
    <source>
        <dbReference type="SAM" id="MobiDB-lite"/>
    </source>
</evidence>
<reference evidence="4 5" key="1">
    <citation type="journal article" date="2023" name="Sci. Data">
        <title>Genome assembly of the Korean intertidal mud-creeper Batillaria attramentaria.</title>
        <authorList>
            <person name="Patra A.K."/>
            <person name="Ho P.T."/>
            <person name="Jun S."/>
            <person name="Lee S.J."/>
            <person name="Kim Y."/>
            <person name="Won Y.J."/>
        </authorList>
    </citation>
    <scope>NUCLEOTIDE SEQUENCE [LARGE SCALE GENOMIC DNA]</scope>
    <source>
        <strain evidence="4">Wonlab-2016</strain>
    </source>
</reference>
<proteinExistence type="predicted"/>
<feature type="signal peptide" evidence="2">
    <location>
        <begin position="1"/>
        <end position="24"/>
    </location>
</feature>
<accession>A0ABD0LTX1</accession>
<evidence type="ECO:0000259" key="3">
    <source>
        <dbReference type="PROSITE" id="PS50835"/>
    </source>
</evidence>